<keyword evidence="2" id="KW-1185">Reference proteome</keyword>
<sequence>MEQSSLLDFTYEHFSLLLTNTHSASPCLQQRDANHEAEDESGRHLYSDILNETQFKRSHLKPHRDYFHGKKQ</sequence>
<proteinExistence type="predicted"/>
<dbReference type="Bgee" id="ENSNBRG00000019111">
    <property type="expression patterns" value="Expressed in brain"/>
</dbReference>
<evidence type="ECO:0000313" key="2">
    <source>
        <dbReference type="Proteomes" id="UP000261580"/>
    </source>
</evidence>
<reference evidence="1" key="1">
    <citation type="submission" date="2025-08" db="UniProtKB">
        <authorList>
            <consortium name="Ensembl"/>
        </authorList>
    </citation>
    <scope>IDENTIFICATION</scope>
</reference>
<dbReference type="Ensembl" id="ENSNBRT00000025648.1">
    <property type="protein sequence ID" value="ENSNBRP00000024995.1"/>
    <property type="gene ID" value="ENSNBRG00000019111.1"/>
</dbReference>
<evidence type="ECO:0000313" key="1">
    <source>
        <dbReference type="Ensembl" id="ENSNBRP00000024995.1"/>
    </source>
</evidence>
<organism evidence="1 2">
    <name type="scientific">Neolamprologus brichardi</name>
    <name type="common">Fairy cichlid</name>
    <name type="synonym">Lamprologus brichardi</name>
    <dbReference type="NCBI Taxonomy" id="32507"/>
    <lineage>
        <taxon>Eukaryota</taxon>
        <taxon>Metazoa</taxon>
        <taxon>Chordata</taxon>
        <taxon>Craniata</taxon>
        <taxon>Vertebrata</taxon>
        <taxon>Euteleostomi</taxon>
        <taxon>Actinopterygii</taxon>
        <taxon>Neopterygii</taxon>
        <taxon>Teleostei</taxon>
        <taxon>Neoteleostei</taxon>
        <taxon>Acanthomorphata</taxon>
        <taxon>Ovalentaria</taxon>
        <taxon>Cichlomorphae</taxon>
        <taxon>Cichliformes</taxon>
        <taxon>Cichlidae</taxon>
        <taxon>African cichlids</taxon>
        <taxon>Pseudocrenilabrinae</taxon>
        <taxon>Lamprologini</taxon>
        <taxon>Neolamprologus</taxon>
    </lineage>
</organism>
<protein>
    <submittedName>
        <fullName evidence="1">Uncharacterized protein</fullName>
    </submittedName>
</protein>
<name>A0A3Q4HN62_NEOBR</name>
<dbReference type="AlphaFoldDB" id="A0A3Q4HN62"/>
<accession>A0A3Q4HN62</accession>
<dbReference type="Proteomes" id="UP000261580">
    <property type="component" value="Unassembled WGS sequence"/>
</dbReference>
<reference evidence="1" key="2">
    <citation type="submission" date="2025-09" db="UniProtKB">
        <authorList>
            <consortium name="Ensembl"/>
        </authorList>
    </citation>
    <scope>IDENTIFICATION</scope>
</reference>